<reference evidence="11" key="2">
    <citation type="submission" date="2019-09" db="UniProtKB">
        <authorList>
            <consortium name="WormBaseParasite"/>
        </authorList>
    </citation>
    <scope>IDENTIFICATION</scope>
</reference>
<name>A0A3P8FWF6_HELPZ</name>
<keyword evidence="10" id="KW-1185">Reference proteome</keyword>
<dbReference type="Pfam" id="PF00005">
    <property type="entry name" value="ABC_tran"/>
    <property type="match status" value="1"/>
</dbReference>
<protein>
    <submittedName>
        <fullName evidence="11">ABC2_membrane_7 domain-containing protein</fullName>
    </submittedName>
</protein>
<keyword evidence="3" id="KW-0813">Transport</keyword>
<evidence type="ECO:0000256" key="4">
    <source>
        <dbReference type="ARBA" id="ARBA00022692"/>
    </source>
</evidence>
<evidence type="ECO:0000259" key="8">
    <source>
        <dbReference type="Pfam" id="PF00005"/>
    </source>
</evidence>
<evidence type="ECO:0000256" key="2">
    <source>
        <dbReference type="ARBA" id="ARBA00005814"/>
    </source>
</evidence>
<sequence length="317" mass="35170">EDNFNSFAEHHGTASPTDAQPHDKCSQGSGRNLLLNVVSGSANGDTAGSVQLDNYVLSRERFTKLCSLASSRQRSSRIFTVHSLLYHAAALTFGDSLPLKTLDRRLHTLMREFDLLGYGHERLEHLSVSAQRRTLIAKALVKDPGLEAIACYQLLYCLKNYAAEHNRIVLISMANPRSDLCQMISSLTMLFRGEVVYSGKIQDMAGYIRDAGLSCPEKENPAMYYLSKATVNFETQETYEKTLSEAERLVDFFKASEWAGNMSNSEQRAFYGELLPLSVAESFDDLYGKALLCTAYVFAVVGVDAISSLMSAAILLW</sequence>
<evidence type="ECO:0000256" key="7">
    <source>
        <dbReference type="SAM" id="MobiDB-lite"/>
    </source>
</evidence>
<dbReference type="WBParaSite" id="HPBE_0002166601-mRNA-1">
    <property type="protein sequence ID" value="HPBE_0002166601-mRNA-1"/>
    <property type="gene ID" value="HPBE_0002166601"/>
</dbReference>
<proteinExistence type="inferred from homology"/>
<dbReference type="InterPro" id="IPR050352">
    <property type="entry name" value="ABCG_transporters"/>
</dbReference>
<dbReference type="GO" id="GO:0005524">
    <property type="term" value="F:ATP binding"/>
    <property type="evidence" value="ECO:0007669"/>
    <property type="project" value="InterPro"/>
</dbReference>
<dbReference type="AlphaFoldDB" id="A0A3P8FWF6"/>
<dbReference type="InterPro" id="IPR003439">
    <property type="entry name" value="ABC_transporter-like_ATP-bd"/>
</dbReference>
<evidence type="ECO:0000256" key="1">
    <source>
        <dbReference type="ARBA" id="ARBA00004141"/>
    </source>
</evidence>
<dbReference type="SUPFAM" id="SSF52540">
    <property type="entry name" value="P-loop containing nucleoside triphosphate hydrolases"/>
    <property type="match status" value="1"/>
</dbReference>
<accession>A0A3P8FWF6</accession>
<comment type="subcellular location">
    <subcellularLocation>
        <location evidence="1">Membrane</location>
        <topology evidence="1">Multi-pass membrane protein</topology>
    </subcellularLocation>
</comment>
<feature type="region of interest" description="Disordered" evidence="7">
    <location>
        <begin position="1"/>
        <end position="26"/>
    </location>
</feature>
<dbReference type="EMBL" id="UZAH01033220">
    <property type="protein sequence ID" value="VDP27229.1"/>
    <property type="molecule type" value="Genomic_DNA"/>
</dbReference>
<evidence type="ECO:0000313" key="10">
    <source>
        <dbReference type="Proteomes" id="UP000050761"/>
    </source>
</evidence>
<dbReference type="GO" id="GO:0043190">
    <property type="term" value="C:ATP-binding cassette (ABC) transporter complex"/>
    <property type="evidence" value="ECO:0007669"/>
    <property type="project" value="TreeGrafter"/>
</dbReference>
<dbReference type="Gene3D" id="3.40.50.300">
    <property type="entry name" value="P-loop containing nucleotide triphosphate hydrolases"/>
    <property type="match status" value="1"/>
</dbReference>
<organism evidence="9">
    <name type="scientific">Heligmosomoides polygyrus</name>
    <name type="common">Parasitic roundworm</name>
    <dbReference type="NCBI Taxonomy" id="6339"/>
    <lineage>
        <taxon>Eukaryota</taxon>
        <taxon>Metazoa</taxon>
        <taxon>Ecdysozoa</taxon>
        <taxon>Nematoda</taxon>
        <taxon>Chromadorea</taxon>
        <taxon>Rhabditida</taxon>
        <taxon>Rhabditina</taxon>
        <taxon>Rhabditomorpha</taxon>
        <taxon>Strongyloidea</taxon>
        <taxon>Heligmosomidae</taxon>
        <taxon>Heligmosomoides</taxon>
    </lineage>
</organism>
<evidence type="ECO:0000256" key="5">
    <source>
        <dbReference type="ARBA" id="ARBA00022989"/>
    </source>
</evidence>
<feature type="domain" description="ABC transporter" evidence="8">
    <location>
        <begin position="27"/>
        <end position="145"/>
    </location>
</feature>
<dbReference type="Proteomes" id="UP000050761">
    <property type="component" value="Unassembled WGS sequence"/>
</dbReference>
<dbReference type="GO" id="GO:0042626">
    <property type="term" value="F:ATPase-coupled transmembrane transporter activity"/>
    <property type="evidence" value="ECO:0007669"/>
    <property type="project" value="TreeGrafter"/>
</dbReference>
<dbReference type="GO" id="GO:0016887">
    <property type="term" value="F:ATP hydrolysis activity"/>
    <property type="evidence" value="ECO:0007669"/>
    <property type="project" value="InterPro"/>
</dbReference>
<evidence type="ECO:0000256" key="6">
    <source>
        <dbReference type="ARBA" id="ARBA00023136"/>
    </source>
</evidence>
<evidence type="ECO:0000313" key="11">
    <source>
        <dbReference type="WBParaSite" id="HPBE_0002166601-mRNA-1"/>
    </source>
</evidence>
<dbReference type="InterPro" id="IPR027417">
    <property type="entry name" value="P-loop_NTPase"/>
</dbReference>
<evidence type="ECO:0000256" key="3">
    <source>
        <dbReference type="ARBA" id="ARBA00022448"/>
    </source>
</evidence>
<keyword evidence="6" id="KW-0472">Membrane</keyword>
<keyword evidence="5" id="KW-1133">Transmembrane helix</keyword>
<dbReference type="PANTHER" id="PTHR48041">
    <property type="entry name" value="ABC TRANSPORTER G FAMILY MEMBER 28"/>
    <property type="match status" value="1"/>
</dbReference>
<dbReference type="OrthoDB" id="66620at2759"/>
<dbReference type="PANTHER" id="PTHR48041:SF113">
    <property type="entry name" value="ATP-BINDING CASSETTE SUB-FAMILY G MEMBER 5"/>
    <property type="match status" value="1"/>
</dbReference>
<evidence type="ECO:0000313" key="9">
    <source>
        <dbReference type="EMBL" id="VDP27229.1"/>
    </source>
</evidence>
<comment type="similarity">
    <text evidence="2">Belongs to the ABC transporter superfamily. ABCG family. Eye pigment precursor importer (TC 3.A.1.204) subfamily.</text>
</comment>
<gene>
    <name evidence="9" type="ORF">HPBE_LOCUS21665</name>
</gene>
<keyword evidence="4" id="KW-0812">Transmembrane</keyword>
<feature type="non-terminal residue" evidence="9">
    <location>
        <position position="1"/>
    </location>
</feature>
<reference evidence="9 10" key="1">
    <citation type="submission" date="2018-11" db="EMBL/GenBank/DDBJ databases">
        <authorList>
            <consortium name="Pathogen Informatics"/>
        </authorList>
    </citation>
    <scope>NUCLEOTIDE SEQUENCE [LARGE SCALE GENOMIC DNA]</scope>
</reference>